<sequence length="63" mass="6989">MSERDELDEDGGPSTSKRSKFGSAANADCQAVTVRTPQQSTERILASELDERIFTKKINMKNV</sequence>
<evidence type="ECO:0000256" key="1">
    <source>
        <dbReference type="SAM" id="MobiDB-lite"/>
    </source>
</evidence>
<name>K1PRZ4_MAGGI</name>
<organism evidence="2">
    <name type="scientific">Magallana gigas</name>
    <name type="common">Pacific oyster</name>
    <name type="synonym">Crassostrea gigas</name>
    <dbReference type="NCBI Taxonomy" id="29159"/>
    <lineage>
        <taxon>Eukaryota</taxon>
        <taxon>Metazoa</taxon>
        <taxon>Spiralia</taxon>
        <taxon>Lophotrochozoa</taxon>
        <taxon>Mollusca</taxon>
        <taxon>Bivalvia</taxon>
        <taxon>Autobranchia</taxon>
        <taxon>Pteriomorphia</taxon>
        <taxon>Ostreida</taxon>
        <taxon>Ostreoidea</taxon>
        <taxon>Ostreidae</taxon>
        <taxon>Magallana</taxon>
    </lineage>
</organism>
<accession>K1PRZ4</accession>
<dbReference type="HOGENOM" id="CLU_2887906_0_0_1"/>
<dbReference type="InParanoid" id="K1PRZ4"/>
<dbReference type="AlphaFoldDB" id="K1PRZ4"/>
<dbReference type="EMBL" id="JH818850">
    <property type="protein sequence ID" value="EKC27022.1"/>
    <property type="molecule type" value="Genomic_DNA"/>
</dbReference>
<feature type="compositionally biased region" description="Acidic residues" evidence="1">
    <location>
        <begin position="1"/>
        <end position="11"/>
    </location>
</feature>
<evidence type="ECO:0000313" key="2">
    <source>
        <dbReference type="EMBL" id="EKC27022.1"/>
    </source>
</evidence>
<protein>
    <submittedName>
        <fullName evidence="2">Uncharacterized protein</fullName>
    </submittedName>
</protein>
<gene>
    <name evidence="2" type="ORF">CGI_10001713</name>
</gene>
<feature type="region of interest" description="Disordered" evidence="1">
    <location>
        <begin position="1"/>
        <end position="39"/>
    </location>
</feature>
<proteinExistence type="predicted"/>
<reference evidence="2" key="1">
    <citation type="journal article" date="2012" name="Nature">
        <title>The oyster genome reveals stress adaptation and complexity of shell formation.</title>
        <authorList>
            <person name="Zhang G."/>
            <person name="Fang X."/>
            <person name="Guo X."/>
            <person name="Li L."/>
            <person name="Luo R."/>
            <person name="Xu F."/>
            <person name="Yang P."/>
            <person name="Zhang L."/>
            <person name="Wang X."/>
            <person name="Qi H."/>
            <person name="Xiong Z."/>
            <person name="Que H."/>
            <person name="Xie Y."/>
            <person name="Holland P.W."/>
            <person name="Paps J."/>
            <person name="Zhu Y."/>
            <person name="Wu F."/>
            <person name="Chen Y."/>
            <person name="Wang J."/>
            <person name="Peng C."/>
            <person name="Meng J."/>
            <person name="Yang L."/>
            <person name="Liu J."/>
            <person name="Wen B."/>
            <person name="Zhang N."/>
            <person name="Huang Z."/>
            <person name="Zhu Q."/>
            <person name="Feng Y."/>
            <person name="Mount A."/>
            <person name="Hedgecock D."/>
            <person name="Xu Z."/>
            <person name="Liu Y."/>
            <person name="Domazet-Loso T."/>
            <person name="Du Y."/>
            <person name="Sun X."/>
            <person name="Zhang S."/>
            <person name="Liu B."/>
            <person name="Cheng P."/>
            <person name="Jiang X."/>
            <person name="Li J."/>
            <person name="Fan D."/>
            <person name="Wang W."/>
            <person name="Fu W."/>
            <person name="Wang T."/>
            <person name="Wang B."/>
            <person name="Zhang J."/>
            <person name="Peng Z."/>
            <person name="Li Y."/>
            <person name="Li N."/>
            <person name="Wang J."/>
            <person name="Chen M."/>
            <person name="He Y."/>
            <person name="Tan F."/>
            <person name="Song X."/>
            <person name="Zheng Q."/>
            <person name="Huang R."/>
            <person name="Yang H."/>
            <person name="Du X."/>
            <person name="Chen L."/>
            <person name="Yang M."/>
            <person name="Gaffney P.M."/>
            <person name="Wang S."/>
            <person name="Luo L."/>
            <person name="She Z."/>
            <person name="Ming Y."/>
            <person name="Huang W."/>
            <person name="Zhang S."/>
            <person name="Huang B."/>
            <person name="Zhang Y."/>
            <person name="Qu T."/>
            <person name="Ni P."/>
            <person name="Miao G."/>
            <person name="Wang J."/>
            <person name="Wang Q."/>
            <person name="Steinberg C.E."/>
            <person name="Wang H."/>
            <person name="Li N."/>
            <person name="Qian L."/>
            <person name="Zhang G."/>
            <person name="Li Y."/>
            <person name="Yang H."/>
            <person name="Liu X."/>
            <person name="Wang J."/>
            <person name="Yin Y."/>
            <person name="Wang J."/>
        </authorList>
    </citation>
    <scope>NUCLEOTIDE SEQUENCE [LARGE SCALE GENOMIC DNA]</scope>
    <source>
        <strain evidence="2">05x7-T-G4-1.051#20</strain>
    </source>
</reference>